<dbReference type="InterPro" id="IPR011604">
    <property type="entry name" value="PDDEXK-like_dom_sf"/>
</dbReference>
<dbReference type="Gene3D" id="3.90.320.10">
    <property type="match status" value="1"/>
</dbReference>
<dbReference type="AlphaFoldDB" id="A0A0F9F1T3"/>
<evidence type="ECO:0000313" key="1">
    <source>
        <dbReference type="EMBL" id="KKL80274.1"/>
    </source>
</evidence>
<organism evidence="1">
    <name type="scientific">marine sediment metagenome</name>
    <dbReference type="NCBI Taxonomy" id="412755"/>
    <lineage>
        <taxon>unclassified sequences</taxon>
        <taxon>metagenomes</taxon>
        <taxon>ecological metagenomes</taxon>
    </lineage>
</organism>
<protein>
    <submittedName>
        <fullName evidence="1">Uncharacterized protein</fullName>
    </submittedName>
</protein>
<proteinExistence type="predicted"/>
<name>A0A0F9F1T3_9ZZZZ</name>
<gene>
    <name evidence="1" type="ORF">LCGC14_2006370</name>
</gene>
<reference evidence="1" key="1">
    <citation type="journal article" date="2015" name="Nature">
        <title>Complex archaea that bridge the gap between prokaryotes and eukaryotes.</title>
        <authorList>
            <person name="Spang A."/>
            <person name="Saw J.H."/>
            <person name="Jorgensen S.L."/>
            <person name="Zaremba-Niedzwiedzka K."/>
            <person name="Martijn J."/>
            <person name="Lind A.E."/>
            <person name="van Eijk R."/>
            <person name="Schleper C."/>
            <person name="Guy L."/>
            <person name="Ettema T.J."/>
        </authorList>
    </citation>
    <scope>NUCLEOTIDE SEQUENCE</scope>
</reference>
<comment type="caution">
    <text evidence="1">The sequence shown here is derived from an EMBL/GenBank/DDBJ whole genome shotgun (WGS) entry which is preliminary data.</text>
</comment>
<feature type="non-terminal residue" evidence="1">
    <location>
        <position position="1"/>
    </location>
</feature>
<accession>A0A0F9F1T3</accession>
<sequence>PKGFIGYSQAAIFWNHLGYRCKGLLDRVLINDTRKVIIFGDLKYTSFSVGYFRSAVKRYRYYRQLSFYRDGLQKIFPDYKIFPYLIPVTPKWGGEVRTLRLPDAWFELGRIEYESLMRNLIWAHQNDRFTYRREYYEGNGVEILHFEEDGHLIVEDASGEEN</sequence>
<dbReference type="EMBL" id="LAZR01022902">
    <property type="protein sequence ID" value="KKL80274.1"/>
    <property type="molecule type" value="Genomic_DNA"/>
</dbReference>